<evidence type="ECO:0000313" key="2">
    <source>
        <dbReference type="Proteomes" id="UP000005439"/>
    </source>
</evidence>
<dbReference type="HOGENOM" id="CLU_2119867_0_0_9"/>
<keyword evidence="2" id="KW-1185">Reference proteome</keyword>
<accession>G8TWI0</accession>
<organism evidence="1 2">
    <name type="scientific">Sulfobacillus acidophilus (strain ATCC 700253 / DSM 10332 / NAL)</name>
    <dbReference type="NCBI Taxonomy" id="679936"/>
    <lineage>
        <taxon>Bacteria</taxon>
        <taxon>Bacillati</taxon>
        <taxon>Bacillota</taxon>
        <taxon>Clostridia</taxon>
        <taxon>Eubacteriales</taxon>
        <taxon>Clostridiales Family XVII. Incertae Sedis</taxon>
        <taxon>Sulfobacillus</taxon>
    </lineage>
</organism>
<dbReference type="EMBL" id="CP003179">
    <property type="protein sequence ID" value="AEW04878.1"/>
    <property type="molecule type" value="Genomic_DNA"/>
</dbReference>
<dbReference type="Proteomes" id="UP000005439">
    <property type="component" value="Chromosome"/>
</dbReference>
<dbReference type="AlphaFoldDB" id="G8TWI0"/>
<reference evidence="2" key="1">
    <citation type="submission" date="2011-12" db="EMBL/GenBank/DDBJ databases">
        <title>The complete genome of chromosome of Sulfobacillus acidophilus DSM 10332.</title>
        <authorList>
            <person name="Lucas S."/>
            <person name="Han J."/>
            <person name="Lapidus A."/>
            <person name="Bruce D."/>
            <person name="Goodwin L."/>
            <person name="Pitluck S."/>
            <person name="Peters L."/>
            <person name="Kyrpides N."/>
            <person name="Mavromatis K."/>
            <person name="Ivanova N."/>
            <person name="Mikhailova N."/>
            <person name="Chertkov O."/>
            <person name="Saunders E."/>
            <person name="Detter J.C."/>
            <person name="Tapia R."/>
            <person name="Han C."/>
            <person name="Land M."/>
            <person name="Hauser L."/>
            <person name="Markowitz V."/>
            <person name="Cheng J.-F."/>
            <person name="Hugenholtz P."/>
            <person name="Woyke T."/>
            <person name="Wu D."/>
            <person name="Pukall R."/>
            <person name="Gehrich-Schroeter G."/>
            <person name="Schneider S."/>
            <person name="Klenk H.-P."/>
            <person name="Eisen J.A."/>
        </authorList>
    </citation>
    <scope>NUCLEOTIDE SEQUENCE [LARGE SCALE GENOMIC DNA]</scope>
    <source>
        <strain evidence="2">ATCC 700253 / DSM 10332 / NAL</strain>
    </source>
</reference>
<dbReference type="KEGG" id="sap:Sulac_1381"/>
<sequence length="114" mass="13383">MDEESLRTDYWVDTRSHPDFPYWVIFKHIGHDPQRADGAPYLRATGEAVPEVLKRLELHPGLPTWAHELSIPPDALRAAFWYAIWLLERMPAPSSWHDWNHTLDEAWQKGLFNP</sequence>
<name>G8TWI0_SULAD</name>
<reference evidence="1 2" key="2">
    <citation type="journal article" date="2012" name="Stand. Genomic Sci.">
        <title>Complete genome sequence of the moderately thermophilic mineral-sulfide-oxidizing firmicute Sulfobacillus acidophilus type strain (NAL(T)).</title>
        <authorList>
            <person name="Anderson I."/>
            <person name="Chertkov O."/>
            <person name="Chen A."/>
            <person name="Saunders E."/>
            <person name="Lapidus A."/>
            <person name="Nolan M."/>
            <person name="Lucas S."/>
            <person name="Hammon N."/>
            <person name="Deshpande S."/>
            <person name="Cheng J.F."/>
            <person name="Han C."/>
            <person name="Tapia R."/>
            <person name="Goodwin L.A."/>
            <person name="Pitluck S."/>
            <person name="Liolios K."/>
            <person name="Pagani I."/>
            <person name="Ivanova N."/>
            <person name="Mikhailova N."/>
            <person name="Pati A."/>
            <person name="Palaniappan K."/>
            <person name="Land M."/>
            <person name="Pan C."/>
            <person name="Rohde M."/>
            <person name="Pukall R."/>
            <person name="Goker M."/>
            <person name="Detter J.C."/>
            <person name="Woyke T."/>
            <person name="Bristow J."/>
            <person name="Eisen J.A."/>
            <person name="Markowitz V."/>
            <person name="Hugenholtz P."/>
            <person name="Kyrpides N.C."/>
            <person name="Klenk H.P."/>
            <person name="Mavromatis K."/>
        </authorList>
    </citation>
    <scope>NUCLEOTIDE SEQUENCE [LARGE SCALE GENOMIC DNA]</scope>
    <source>
        <strain evidence="2">ATCC 700253 / DSM 10332 / NAL</strain>
    </source>
</reference>
<dbReference type="PATRIC" id="fig|679936.5.peg.1447"/>
<gene>
    <name evidence="1" type="ordered locus">Sulac_1381</name>
</gene>
<dbReference type="STRING" id="679936.Sulac_1381"/>
<proteinExistence type="predicted"/>
<evidence type="ECO:0000313" key="1">
    <source>
        <dbReference type="EMBL" id="AEW04878.1"/>
    </source>
</evidence>
<protein>
    <submittedName>
        <fullName evidence="1">Uncharacterized protein</fullName>
    </submittedName>
</protein>